<dbReference type="Proteomes" id="UP000784294">
    <property type="component" value="Unassembled WGS sequence"/>
</dbReference>
<reference evidence="2" key="1">
    <citation type="submission" date="2018-11" db="EMBL/GenBank/DDBJ databases">
        <authorList>
            <consortium name="Pathogen Informatics"/>
        </authorList>
    </citation>
    <scope>NUCLEOTIDE SEQUENCE</scope>
</reference>
<keyword evidence="3" id="KW-1185">Reference proteome</keyword>
<dbReference type="EMBL" id="CAAALY010005957">
    <property type="protein sequence ID" value="VEL09288.1"/>
    <property type="molecule type" value="Genomic_DNA"/>
</dbReference>
<accession>A0A3S5BMF4</accession>
<protein>
    <submittedName>
        <fullName evidence="2">Uncharacterized protein</fullName>
    </submittedName>
</protein>
<comment type="caution">
    <text evidence="2">The sequence shown here is derived from an EMBL/GenBank/DDBJ whole genome shotgun (WGS) entry which is preliminary data.</text>
</comment>
<dbReference type="PANTHER" id="PTHR46276:SF1">
    <property type="entry name" value="E3 UBIQUITIN-PROTEIN LIGASE UBR5"/>
    <property type="match status" value="1"/>
</dbReference>
<dbReference type="PANTHER" id="PTHR46276">
    <property type="entry name" value="E3 UBIQUITIN-PROTEIN LIGASE UBR5"/>
    <property type="match status" value="1"/>
</dbReference>
<evidence type="ECO:0000313" key="2">
    <source>
        <dbReference type="EMBL" id="VEL09288.1"/>
    </source>
</evidence>
<dbReference type="GO" id="GO:0005634">
    <property type="term" value="C:nucleus"/>
    <property type="evidence" value="ECO:0007669"/>
    <property type="project" value="TreeGrafter"/>
</dbReference>
<gene>
    <name evidence="2" type="ORF">PXEA_LOCUS2728</name>
</gene>
<evidence type="ECO:0000313" key="3">
    <source>
        <dbReference type="Proteomes" id="UP000784294"/>
    </source>
</evidence>
<feature type="compositionally biased region" description="Polar residues" evidence="1">
    <location>
        <begin position="31"/>
        <end position="61"/>
    </location>
</feature>
<dbReference type="GO" id="GO:0005737">
    <property type="term" value="C:cytoplasm"/>
    <property type="evidence" value="ECO:0007669"/>
    <property type="project" value="TreeGrafter"/>
</dbReference>
<dbReference type="GO" id="GO:0034450">
    <property type="term" value="F:ubiquitin-ubiquitin ligase activity"/>
    <property type="evidence" value="ECO:0007669"/>
    <property type="project" value="TreeGrafter"/>
</dbReference>
<dbReference type="GO" id="GO:0000209">
    <property type="term" value="P:protein polyubiquitination"/>
    <property type="evidence" value="ECO:0007669"/>
    <property type="project" value="TreeGrafter"/>
</dbReference>
<sequence>MAVMMCTPLSNREVEWSTQLHSALYSKPSQDLSLNISDKMPSSPSRDATNSLSQKQQSMSNRPAVISYNGSSRSSNAYSMHELFFLPSVDSGSVSSAEAKMLTSGSSDSRHNRTAPLANSESSASSASFWHLAPLRSDELTRRLASYRIVSCLVESFGLHSHLINLLTARNADGQTPFMLAIACRAYQVASFIYDVIKKLEADFIGKKVPFNKMDAIFPASNLDDSPLFTLVYNDMCSFTWTGPSHIRQVLIHF</sequence>
<proteinExistence type="predicted"/>
<evidence type="ECO:0000256" key="1">
    <source>
        <dbReference type="SAM" id="MobiDB-lite"/>
    </source>
</evidence>
<dbReference type="AlphaFoldDB" id="A0A3S5BMF4"/>
<dbReference type="OrthoDB" id="298098at2759"/>
<feature type="region of interest" description="Disordered" evidence="1">
    <location>
        <begin position="31"/>
        <end position="66"/>
    </location>
</feature>
<organism evidence="2 3">
    <name type="scientific">Protopolystoma xenopodis</name>
    <dbReference type="NCBI Taxonomy" id="117903"/>
    <lineage>
        <taxon>Eukaryota</taxon>
        <taxon>Metazoa</taxon>
        <taxon>Spiralia</taxon>
        <taxon>Lophotrochozoa</taxon>
        <taxon>Platyhelminthes</taxon>
        <taxon>Monogenea</taxon>
        <taxon>Polyopisthocotylea</taxon>
        <taxon>Polystomatidea</taxon>
        <taxon>Polystomatidae</taxon>
        <taxon>Protopolystoma</taxon>
    </lineage>
</organism>
<name>A0A3S5BMF4_9PLAT</name>
<dbReference type="GO" id="GO:0090263">
    <property type="term" value="P:positive regulation of canonical Wnt signaling pathway"/>
    <property type="evidence" value="ECO:0007669"/>
    <property type="project" value="TreeGrafter"/>
</dbReference>